<keyword evidence="1" id="KW-0472">Membrane</keyword>
<dbReference type="SUPFAM" id="SSF50630">
    <property type="entry name" value="Acid proteases"/>
    <property type="match status" value="1"/>
</dbReference>
<keyword evidence="3" id="KW-0645">Protease</keyword>
<accession>A0A8H4EQN0</accession>
<proteinExistence type="predicted"/>
<protein>
    <submittedName>
        <fullName evidence="3">Acid protease</fullName>
    </submittedName>
</protein>
<dbReference type="Pfam" id="PF00026">
    <property type="entry name" value="Asp"/>
    <property type="match status" value="1"/>
</dbReference>
<name>A0A8H4EQN0_GIGMA</name>
<keyword evidence="1" id="KW-0812">Transmembrane</keyword>
<dbReference type="Proteomes" id="UP000439903">
    <property type="component" value="Unassembled WGS sequence"/>
</dbReference>
<feature type="transmembrane region" description="Helical" evidence="1">
    <location>
        <begin position="91"/>
        <end position="109"/>
    </location>
</feature>
<dbReference type="InterPro" id="IPR033121">
    <property type="entry name" value="PEPTIDASE_A1"/>
</dbReference>
<dbReference type="OrthoDB" id="2747330at2759"/>
<dbReference type="Gene3D" id="2.40.70.10">
    <property type="entry name" value="Acid Proteases"/>
    <property type="match status" value="1"/>
</dbReference>
<organism evidence="3 4">
    <name type="scientific">Gigaspora margarita</name>
    <dbReference type="NCBI Taxonomy" id="4874"/>
    <lineage>
        <taxon>Eukaryota</taxon>
        <taxon>Fungi</taxon>
        <taxon>Fungi incertae sedis</taxon>
        <taxon>Mucoromycota</taxon>
        <taxon>Glomeromycotina</taxon>
        <taxon>Glomeromycetes</taxon>
        <taxon>Diversisporales</taxon>
        <taxon>Gigasporaceae</taxon>
        <taxon>Gigaspora</taxon>
    </lineage>
</organism>
<gene>
    <name evidence="3" type="ORF">F8M41_008778</name>
</gene>
<feature type="domain" description="Peptidase A1" evidence="2">
    <location>
        <begin position="9"/>
        <end position="72"/>
    </location>
</feature>
<evidence type="ECO:0000259" key="2">
    <source>
        <dbReference type="Pfam" id="PF00026"/>
    </source>
</evidence>
<dbReference type="InterPro" id="IPR021109">
    <property type="entry name" value="Peptidase_aspartic_dom_sf"/>
</dbReference>
<dbReference type="AlphaFoldDB" id="A0A8H4EQN0"/>
<evidence type="ECO:0000313" key="3">
    <source>
        <dbReference type="EMBL" id="KAF0536936.1"/>
    </source>
</evidence>
<keyword evidence="1" id="KW-1133">Transmembrane helix</keyword>
<reference evidence="3 4" key="1">
    <citation type="journal article" date="2019" name="Environ. Microbiol.">
        <title>At the nexus of three kingdoms: the genome of the mycorrhizal fungus Gigaspora margarita provides insights into plant, endobacterial and fungal interactions.</title>
        <authorList>
            <person name="Venice F."/>
            <person name="Ghignone S."/>
            <person name="Salvioli di Fossalunga A."/>
            <person name="Amselem J."/>
            <person name="Novero M."/>
            <person name="Xianan X."/>
            <person name="Sedzielewska Toro K."/>
            <person name="Morin E."/>
            <person name="Lipzen A."/>
            <person name="Grigoriev I.V."/>
            <person name="Henrissat B."/>
            <person name="Martin F.M."/>
            <person name="Bonfante P."/>
        </authorList>
    </citation>
    <scope>NUCLEOTIDE SEQUENCE [LARGE SCALE GENOMIC DNA]</scope>
    <source>
        <strain evidence="3 4">BEG34</strain>
    </source>
</reference>
<dbReference type="GO" id="GO:0006508">
    <property type="term" value="P:proteolysis"/>
    <property type="evidence" value="ECO:0007669"/>
    <property type="project" value="UniProtKB-KW"/>
</dbReference>
<dbReference type="GO" id="GO:0008233">
    <property type="term" value="F:peptidase activity"/>
    <property type="evidence" value="ECO:0007669"/>
    <property type="project" value="UniProtKB-KW"/>
</dbReference>
<keyword evidence="3" id="KW-0378">Hydrolase</keyword>
<comment type="caution">
    <text evidence="3">The sequence shown here is derived from an EMBL/GenBank/DDBJ whole genome shotgun (WGS) entry which is preliminary data.</text>
</comment>
<dbReference type="EMBL" id="WTPW01000194">
    <property type="protein sequence ID" value="KAF0536936.1"/>
    <property type="molecule type" value="Genomic_DNA"/>
</dbReference>
<sequence>MLTRITNYQNVLAKIDTGTSFINAPDDVPKKIYEQIPNSKAIGGFYYLPCNSKVLISAKFSGVIFNIDNRDIFDNTDVIERVVNVIRIFIIYYYFILLLLSLVFHIVIIEKLDI</sequence>
<evidence type="ECO:0000313" key="4">
    <source>
        <dbReference type="Proteomes" id="UP000439903"/>
    </source>
</evidence>
<keyword evidence="4" id="KW-1185">Reference proteome</keyword>
<evidence type="ECO:0000256" key="1">
    <source>
        <dbReference type="SAM" id="Phobius"/>
    </source>
</evidence>